<name>A0ABS6SZB7_9RHOB</name>
<keyword evidence="2" id="KW-1185">Reference proteome</keyword>
<dbReference type="GO" id="GO:0016805">
    <property type="term" value="F:dipeptidase activity"/>
    <property type="evidence" value="ECO:0007669"/>
    <property type="project" value="UniProtKB-KW"/>
</dbReference>
<dbReference type="PANTHER" id="PTHR10443">
    <property type="entry name" value="MICROSOMAL DIPEPTIDASE"/>
    <property type="match status" value="1"/>
</dbReference>
<reference evidence="1 2" key="1">
    <citation type="submission" date="2021-05" db="EMBL/GenBank/DDBJ databases">
        <title>Culturable bacteria isolated from Daya Bay.</title>
        <authorList>
            <person name="Zheng W."/>
            <person name="Yu S."/>
            <person name="Huang Y."/>
        </authorList>
    </citation>
    <scope>NUCLEOTIDE SEQUENCE [LARGE SCALE GENOMIC DNA]</scope>
    <source>
        <strain evidence="1 2">DP4N28-5</strain>
    </source>
</reference>
<proteinExistence type="predicted"/>
<keyword evidence="1" id="KW-0378">Hydrolase</keyword>
<dbReference type="PROSITE" id="PS51365">
    <property type="entry name" value="RENAL_DIPEPTIDASE_2"/>
    <property type="match status" value="1"/>
</dbReference>
<keyword evidence="1" id="KW-0224">Dipeptidase</keyword>
<evidence type="ECO:0000313" key="1">
    <source>
        <dbReference type="EMBL" id="MBV7378323.1"/>
    </source>
</evidence>
<comment type="caution">
    <text evidence="1">The sequence shown here is derived from an EMBL/GenBank/DDBJ whole genome shotgun (WGS) entry which is preliminary data.</text>
</comment>
<dbReference type="EMBL" id="JAHUZE010000001">
    <property type="protein sequence ID" value="MBV7378323.1"/>
    <property type="molecule type" value="Genomic_DNA"/>
</dbReference>
<keyword evidence="1" id="KW-0645">Protease</keyword>
<dbReference type="Pfam" id="PF01244">
    <property type="entry name" value="Peptidase_M19"/>
    <property type="match status" value="1"/>
</dbReference>
<dbReference type="PANTHER" id="PTHR10443:SF12">
    <property type="entry name" value="DIPEPTIDASE"/>
    <property type="match status" value="1"/>
</dbReference>
<dbReference type="RefSeq" id="WP_218391272.1">
    <property type="nucleotide sequence ID" value="NZ_JAHUZE010000001.1"/>
</dbReference>
<gene>
    <name evidence="1" type="ORF">KJP28_05260</name>
</gene>
<evidence type="ECO:0000313" key="2">
    <source>
        <dbReference type="Proteomes" id="UP000756530"/>
    </source>
</evidence>
<accession>A0ABS6SZB7</accession>
<dbReference type="Proteomes" id="UP000756530">
    <property type="component" value="Unassembled WGS sequence"/>
</dbReference>
<dbReference type="InterPro" id="IPR008257">
    <property type="entry name" value="Pept_M19"/>
</dbReference>
<sequence>MRIVKWLLGIIGLLVVLGLAGFFLFAPGIAERGMNVVREHDPYPVSDEAQALHDSLIIGDWHADTLLWNRDLNDRGTRGQVDFPRLVEGNVAIQVFTSVTKTPAGQNYQENSADARDNVTLLAIGQLWPIRTWNSLLERALYHAERLEKDAAQSGGTVRFVTTEAELDAVLDARANGETVIAALFGTEGGHPLEGDIANLDRLQDAGLRLMGLQHFFDNELGGSLHGTEGGGLTDFGREVVAELEARPIVLDLAHSSQQVARDVIAMTDMPVIVSHTGLHSHCEVVRNYPDDLMRDIAATGGVIGIGYWEDVTCDDSPEGIAKTVRAAIDAVGEEAVTLGSDFDGAVTTSFDTSELAALTQAMLDEGLTEAQIRKVAGENMIRVLRARLD</sequence>
<protein>
    <submittedName>
        <fullName evidence="1">Membrane dipeptidase</fullName>
        <ecNumber evidence="1">3.4.13.-</ecNumber>
    </submittedName>
</protein>
<dbReference type="EC" id="3.4.13.-" evidence="1"/>
<organism evidence="1 2">
    <name type="scientific">Maritimibacter dapengensis</name>
    <dbReference type="NCBI Taxonomy" id="2836868"/>
    <lineage>
        <taxon>Bacteria</taxon>
        <taxon>Pseudomonadati</taxon>
        <taxon>Pseudomonadota</taxon>
        <taxon>Alphaproteobacteria</taxon>
        <taxon>Rhodobacterales</taxon>
        <taxon>Roseobacteraceae</taxon>
        <taxon>Maritimibacter</taxon>
    </lineage>
</organism>